<feature type="domain" description="Polysaccharide pyruvyl transferase" evidence="1">
    <location>
        <begin position="92"/>
        <end position="203"/>
    </location>
</feature>
<dbReference type="GO" id="GO:0016740">
    <property type="term" value="F:transferase activity"/>
    <property type="evidence" value="ECO:0007669"/>
    <property type="project" value="UniProtKB-KW"/>
</dbReference>
<evidence type="ECO:0000259" key="1">
    <source>
        <dbReference type="Pfam" id="PF04230"/>
    </source>
</evidence>
<dbReference type="Pfam" id="PF04230">
    <property type="entry name" value="PS_pyruv_trans"/>
    <property type="match status" value="1"/>
</dbReference>
<dbReference type="AlphaFoldDB" id="A0A852S9H3"/>
<dbReference type="Proteomes" id="UP000549913">
    <property type="component" value="Unassembled WGS sequence"/>
</dbReference>
<dbReference type="RefSeq" id="WP_179546319.1">
    <property type="nucleotide sequence ID" value="NZ_BSEW01000001.1"/>
</dbReference>
<reference evidence="2 3" key="1">
    <citation type="submission" date="2020-07" db="EMBL/GenBank/DDBJ databases">
        <title>Sequencing the genomes of 1000 actinobacteria strains.</title>
        <authorList>
            <person name="Klenk H.-P."/>
        </authorList>
    </citation>
    <scope>NUCLEOTIDE SEQUENCE [LARGE SCALE GENOMIC DNA]</scope>
    <source>
        <strain evidence="2 3">DSM 26474</strain>
    </source>
</reference>
<dbReference type="EMBL" id="JACCBM010000001">
    <property type="protein sequence ID" value="NYD68886.1"/>
    <property type="molecule type" value="Genomic_DNA"/>
</dbReference>
<protein>
    <submittedName>
        <fullName evidence="2">Pyruvyl transferase</fullName>
    </submittedName>
</protein>
<sequence length="263" mass="28726">MAVEVVHWNPSRRVLPGLVGKLIPIRRPVNNFGDLLGPVIVDEMVARQSLTPPARDRRLVSVGSIMRMARDGDVVWGTGVNGKTMSEPFTATKLDVRAVRGPLTRAFLAEQGIKSPAVYGDPGLLVGHLWDRREVARGVAEVDHVVIPNLHDHARVQHRSDVIDPTAPLWEVVKRIAAADFVVGSSLHGVIVAESFGIRARLVRSSTEPLFKYEDYYRGTGRETFGVAESVDEALSMGGESLPDWDPAPLMAAFPSDLWVGGE</sequence>
<evidence type="ECO:0000313" key="3">
    <source>
        <dbReference type="Proteomes" id="UP000549913"/>
    </source>
</evidence>
<keyword evidence="3" id="KW-1185">Reference proteome</keyword>
<dbReference type="InterPro" id="IPR007345">
    <property type="entry name" value="Polysacch_pyruvyl_Trfase"/>
</dbReference>
<comment type="caution">
    <text evidence="2">The sequence shown here is derived from an EMBL/GenBank/DDBJ whole genome shotgun (WGS) entry which is preliminary data.</text>
</comment>
<name>A0A852S9H3_9MICO</name>
<organism evidence="2 3">
    <name type="scientific">Herbiconiux flava</name>
    <dbReference type="NCBI Taxonomy" id="881268"/>
    <lineage>
        <taxon>Bacteria</taxon>
        <taxon>Bacillati</taxon>
        <taxon>Actinomycetota</taxon>
        <taxon>Actinomycetes</taxon>
        <taxon>Micrococcales</taxon>
        <taxon>Microbacteriaceae</taxon>
        <taxon>Herbiconiux</taxon>
    </lineage>
</organism>
<gene>
    <name evidence="2" type="ORF">BJ984_000044</name>
</gene>
<proteinExistence type="predicted"/>
<accession>A0A852S9H3</accession>
<keyword evidence="2" id="KW-0808">Transferase</keyword>
<evidence type="ECO:0000313" key="2">
    <source>
        <dbReference type="EMBL" id="NYD68886.1"/>
    </source>
</evidence>